<feature type="compositionally biased region" description="Basic and acidic residues" evidence="1">
    <location>
        <begin position="242"/>
        <end position="271"/>
    </location>
</feature>
<feature type="compositionally biased region" description="Basic and acidic residues" evidence="1">
    <location>
        <begin position="658"/>
        <end position="668"/>
    </location>
</feature>
<evidence type="ECO:0000256" key="1">
    <source>
        <dbReference type="SAM" id="MobiDB-lite"/>
    </source>
</evidence>
<gene>
    <name evidence="2" type="ORF">PACLA_8A045090</name>
</gene>
<feature type="region of interest" description="Disordered" evidence="1">
    <location>
        <begin position="569"/>
        <end position="604"/>
    </location>
</feature>
<proteinExistence type="predicted"/>
<name>A0A6S7FTH8_PARCT</name>
<dbReference type="OrthoDB" id="5967284at2759"/>
<feature type="region of interest" description="Disordered" evidence="1">
    <location>
        <begin position="144"/>
        <end position="271"/>
    </location>
</feature>
<feature type="region of interest" description="Disordered" evidence="1">
    <location>
        <begin position="624"/>
        <end position="689"/>
    </location>
</feature>
<sequence>MPSSSELSGISGHQIVPGVFSLGSRGYEAKTGAIEDLHAPGRVQDIPRVRAVHPPPPAHPFYMPFLQRPTMPDSMYLPPFPYYPPTMMDASGMLPPGFDHEAWRKRRALEHMRQQHERHAQFFSPHDRPLYIMEQDHMKPLSVQSSMSQRPYPGDLPPRGENNLGKSSPRLELITPSDPRSTASTMPKETVKTPEVLGSRSPRSEQLPVSSSLMRQPGSSTTPVIMSTAHSPGGHPASLRSPSREAPPHGDEREGENIKDGKQREHQIMWTRRMFEQKRRLRQEEIEWQHRQQQVRQQKREVQQELFQFRQKLLQQKELEKDDSPKKEQDRGDQREDLNEGMRERGKDGQRMSPENKMGLPQYGYPPMYHESPQPLHMSSMFGPPRLPHHEIFYPPGFLPQTPLPPRMDTRMYKEYLQQPTHFMHNNKAVSDWLEKRRHPETLLAEGKDRFINGEVSKDRHEPRKLKFMKDLGLMTVADKRDRPQTMFIGGKRKFPEDTMQDESNKENRVENGDVSAETGTKKSNISEEDTDSATYCNKVNFLSNLGLVTHRKRQELEDDFEKNRWERRHQRLQRKTKKKKKEKKEEKSRSRTPLDLDVSGPMTRQKQQLLQEYGLLLPIKDAMEKESSSSPDSSATADRDSVKSKDSPGGQAKKSKKSESPTKDETFRNTYEVSTPPPRPTTSLSSGPQLTLQSLTHMENPYRAFQSAFHPPYYHHSGLLSVHQDPTVKDPRMATESSTSSRTGSKIYPAMVPGNIGVYRGNGAETRPSWMLTEEPLKWPGTSRVIQSYLAYHQEQENELNISKEKEGKLRLENSTLSEESERLNSTYSELMMSRQKLAADQHILNGKLERLRNFMVFVQNR</sequence>
<feature type="region of interest" description="Disordered" evidence="1">
    <location>
        <begin position="730"/>
        <end position="749"/>
    </location>
</feature>
<dbReference type="EMBL" id="CACRXK020000168">
    <property type="protein sequence ID" value="CAB3979096.1"/>
    <property type="molecule type" value="Genomic_DNA"/>
</dbReference>
<dbReference type="AlphaFoldDB" id="A0A6S7FTH8"/>
<feature type="compositionally biased region" description="Polar residues" evidence="1">
    <location>
        <begin position="178"/>
        <end position="187"/>
    </location>
</feature>
<feature type="region of interest" description="Disordered" evidence="1">
    <location>
        <begin position="489"/>
        <end position="531"/>
    </location>
</feature>
<feature type="compositionally biased region" description="Basic and acidic residues" evidence="1">
    <location>
        <begin position="584"/>
        <end position="595"/>
    </location>
</feature>
<feature type="compositionally biased region" description="Basic and acidic residues" evidence="1">
    <location>
        <begin position="503"/>
        <end position="512"/>
    </location>
</feature>
<feature type="compositionally biased region" description="Polar residues" evidence="1">
    <location>
        <begin position="207"/>
        <end position="230"/>
    </location>
</feature>
<reference evidence="2" key="1">
    <citation type="submission" date="2020-04" db="EMBL/GenBank/DDBJ databases">
        <authorList>
            <person name="Alioto T."/>
            <person name="Alioto T."/>
            <person name="Gomez Garrido J."/>
        </authorList>
    </citation>
    <scope>NUCLEOTIDE SEQUENCE</scope>
    <source>
        <strain evidence="2">A484AB</strain>
    </source>
</reference>
<accession>A0A6S7FTH8</accession>
<feature type="region of interest" description="Disordered" evidence="1">
    <location>
        <begin position="316"/>
        <end position="357"/>
    </location>
</feature>
<feature type="compositionally biased region" description="Basic residues" evidence="1">
    <location>
        <begin position="569"/>
        <end position="583"/>
    </location>
</feature>
<organism evidence="2 3">
    <name type="scientific">Paramuricea clavata</name>
    <name type="common">Red gorgonian</name>
    <name type="synonym">Violescent sea-whip</name>
    <dbReference type="NCBI Taxonomy" id="317549"/>
    <lineage>
        <taxon>Eukaryota</taxon>
        <taxon>Metazoa</taxon>
        <taxon>Cnidaria</taxon>
        <taxon>Anthozoa</taxon>
        <taxon>Octocorallia</taxon>
        <taxon>Malacalcyonacea</taxon>
        <taxon>Plexauridae</taxon>
        <taxon>Paramuricea</taxon>
    </lineage>
</organism>
<evidence type="ECO:0000313" key="3">
    <source>
        <dbReference type="Proteomes" id="UP001152795"/>
    </source>
</evidence>
<protein>
    <submittedName>
        <fullName evidence="2">Uncharacterized protein</fullName>
    </submittedName>
</protein>
<dbReference type="Proteomes" id="UP001152795">
    <property type="component" value="Unassembled WGS sequence"/>
</dbReference>
<feature type="compositionally biased region" description="Basic and acidic residues" evidence="1">
    <location>
        <begin position="316"/>
        <end position="350"/>
    </location>
</feature>
<feature type="compositionally biased region" description="Polar residues" evidence="1">
    <location>
        <begin position="736"/>
        <end position="745"/>
    </location>
</feature>
<comment type="caution">
    <text evidence="2">The sequence shown here is derived from an EMBL/GenBank/DDBJ whole genome shotgun (WGS) entry which is preliminary data.</text>
</comment>
<evidence type="ECO:0000313" key="2">
    <source>
        <dbReference type="EMBL" id="CAB3979096.1"/>
    </source>
</evidence>
<keyword evidence="3" id="KW-1185">Reference proteome</keyword>
<feature type="compositionally biased region" description="Basic and acidic residues" evidence="1">
    <location>
        <begin position="638"/>
        <end position="647"/>
    </location>
</feature>